<keyword evidence="1" id="KW-0812">Transmembrane</keyword>
<gene>
    <name evidence="2" type="ORF">ATO8_03766</name>
</gene>
<keyword evidence="1" id="KW-0472">Membrane</keyword>
<reference evidence="2 3" key="1">
    <citation type="journal article" date="2014" name="Antonie Van Leeuwenhoek">
        <title>Roseivivax atlanticus sp. nov., isolated from surface seawater of the Atlantic Ocean.</title>
        <authorList>
            <person name="Li G."/>
            <person name="Lai Q."/>
            <person name="Liu X."/>
            <person name="Sun F."/>
            <person name="Shao Z."/>
        </authorList>
    </citation>
    <scope>NUCLEOTIDE SEQUENCE [LARGE SCALE GENOMIC DNA]</scope>
    <source>
        <strain evidence="2 3">22II-s10s</strain>
    </source>
</reference>
<dbReference type="RefSeq" id="WP_043842191.1">
    <property type="nucleotide sequence ID" value="NZ_AQQW01000002.1"/>
</dbReference>
<dbReference type="STRING" id="1379903.ATO8_03766"/>
<proteinExistence type="predicted"/>
<accession>W4HMJ8</accession>
<comment type="caution">
    <text evidence="2">The sequence shown here is derived from an EMBL/GenBank/DDBJ whole genome shotgun (WGS) entry which is preliminary data.</text>
</comment>
<dbReference type="AlphaFoldDB" id="W4HMJ8"/>
<evidence type="ECO:0000313" key="2">
    <source>
        <dbReference type="EMBL" id="ETW13977.1"/>
    </source>
</evidence>
<dbReference type="Pfam" id="PF10658">
    <property type="entry name" value="DUF2484"/>
    <property type="match status" value="1"/>
</dbReference>
<evidence type="ECO:0008006" key="4">
    <source>
        <dbReference type="Google" id="ProtNLM"/>
    </source>
</evidence>
<name>W4HMJ8_9RHOB</name>
<keyword evidence="1" id="KW-1133">Transmembrane helix</keyword>
<dbReference type="Proteomes" id="UP000019063">
    <property type="component" value="Unassembled WGS sequence"/>
</dbReference>
<dbReference type="InterPro" id="IPR018919">
    <property type="entry name" value="DUF2484"/>
</dbReference>
<dbReference type="EMBL" id="AQQW01000002">
    <property type="protein sequence ID" value="ETW13977.1"/>
    <property type="molecule type" value="Genomic_DNA"/>
</dbReference>
<dbReference type="eggNOG" id="ENOG50335UH">
    <property type="taxonomic scope" value="Bacteria"/>
</dbReference>
<feature type="transmembrane region" description="Helical" evidence="1">
    <location>
        <begin position="34"/>
        <end position="64"/>
    </location>
</feature>
<sequence>MSAALVAACFWVLGACLTACLPMRRQYVPGVTLLLILPVLLVWIGRTHGVVWTLIAIAGAASLFRRPLVHLVGRALGRPVAEDAS</sequence>
<evidence type="ECO:0000256" key="1">
    <source>
        <dbReference type="SAM" id="Phobius"/>
    </source>
</evidence>
<evidence type="ECO:0000313" key="3">
    <source>
        <dbReference type="Proteomes" id="UP000019063"/>
    </source>
</evidence>
<organism evidence="2 3">
    <name type="scientific">Roseivivax marinus</name>
    <dbReference type="NCBI Taxonomy" id="1379903"/>
    <lineage>
        <taxon>Bacteria</taxon>
        <taxon>Pseudomonadati</taxon>
        <taxon>Pseudomonadota</taxon>
        <taxon>Alphaproteobacteria</taxon>
        <taxon>Rhodobacterales</taxon>
        <taxon>Roseobacteraceae</taxon>
        <taxon>Roseivivax</taxon>
    </lineage>
</organism>
<keyword evidence="3" id="KW-1185">Reference proteome</keyword>
<protein>
    <recommendedName>
        <fullName evidence="4">UDP-N-acetylmuramate--alanine ligase</fullName>
    </recommendedName>
</protein>